<name>A0ABQ2FRQ0_9DEIO</name>
<feature type="region of interest" description="Disordered" evidence="1">
    <location>
        <begin position="46"/>
        <end position="67"/>
    </location>
</feature>
<protein>
    <submittedName>
        <fullName evidence="2">Uncharacterized protein</fullName>
    </submittedName>
</protein>
<comment type="caution">
    <text evidence="2">The sequence shown here is derived from an EMBL/GenBank/DDBJ whole genome shotgun (WGS) entry which is preliminary data.</text>
</comment>
<organism evidence="2 3">
    <name type="scientific">Deinococcus radiotolerans</name>
    <dbReference type="NCBI Taxonomy" id="1309407"/>
    <lineage>
        <taxon>Bacteria</taxon>
        <taxon>Thermotogati</taxon>
        <taxon>Deinococcota</taxon>
        <taxon>Deinococci</taxon>
        <taxon>Deinococcales</taxon>
        <taxon>Deinococcaceae</taxon>
        <taxon>Deinococcus</taxon>
    </lineage>
</organism>
<reference evidence="3" key="1">
    <citation type="journal article" date="2019" name="Int. J. Syst. Evol. Microbiol.">
        <title>The Global Catalogue of Microorganisms (GCM) 10K type strain sequencing project: providing services to taxonomists for standard genome sequencing and annotation.</title>
        <authorList>
            <consortium name="The Broad Institute Genomics Platform"/>
            <consortium name="The Broad Institute Genome Sequencing Center for Infectious Disease"/>
            <person name="Wu L."/>
            <person name="Ma J."/>
        </authorList>
    </citation>
    <scope>NUCLEOTIDE SEQUENCE [LARGE SCALE GENOMIC DNA]</scope>
    <source>
        <strain evidence="3">JCM 19173</strain>
    </source>
</reference>
<feature type="compositionally biased region" description="Basic and acidic residues" evidence="1">
    <location>
        <begin position="48"/>
        <end position="61"/>
    </location>
</feature>
<sequence length="124" mass="13531">MRADLRGAAGAARPHATQMTYAALCSGVEPWGSVRGRGMAALCRKRRDTPGDSCDRREGGVKDQTGVADTLEERRPPDRVKDRLVVGPRIRWTGAKWPVHPAPITLHEALFTPACLHGWGPIAR</sequence>
<accession>A0ABQ2FRQ0</accession>
<evidence type="ECO:0000313" key="2">
    <source>
        <dbReference type="EMBL" id="GGL20062.1"/>
    </source>
</evidence>
<dbReference type="EMBL" id="BMPE01000036">
    <property type="protein sequence ID" value="GGL20062.1"/>
    <property type="molecule type" value="Genomic_DNA"/>
</dbReference>
<evidence type="ECO:0000256" key="1">
    <source>
        <dbReference type="SAM" id="MobiDB-lite"/>
    </source>
</evidence>
<dbReference type="Proteomes" id="UP000604341">
    <property type="component" value="Unassembled WGS sequence"/>
</dbReference>
<gene>
    <name evidence="2" type="ORF">GCM10010844_43730</name>
</gene>
<proteinExistence type="predicted"/>
<keyword evidence="3" id="KW-1185">Reference proteome</keyword>
<evidence type="ECO:0000313" key="3">
    <source>
        <dbReference type="Proteomes" id="UP000604341"/>
    </source>
</evidence>